<proteinExistence type="predicted"/>
<name>A0A7M1RQH3_9CAUD</name>
<dbReference type="EMBL" id="MT774395">
    <property type="protein sequence ID" value="QOR56685.1"/>
    <property type="molecule type" value="Genomic_DNA"/>
</dbReference>
<dbReference type="RefSeq" id="YP_010112137.1">
    <property type="nucleotide sequence ID" value="NC_055888.1"/>
</dbReference>
<dbReference type="Proteomes" id="UP000594150">
    <property type="component" value="Segment"/>
</dbReference>
<evidence type="ECO:0000313" key="2">
    <source>
        <dbReference type="Proteomes" id="UP000594150"/>
    </source>
</evidence>
<sequence>MKAIVILLSRDFNPNSESKAVEEIAKTISKYTSGDVNCSLDILCLDENSISKALTAHVLNKAEVNTIDDSILRLCRDITETVGNPVNFSNESTFKVEFIKRFLNDADLRQHNTEVLKYLISTGKLTPAHSKILDSYHLSNVPLYLREINNICKFF</sequence>
<accession>A0A7M1RQH3</accession>
<organism evidence="1 2">
    <name type="scientific">uncultured phage cr52_1</name>
    <dbReference type="NCBI Taxonomy" id="2772079"/>
    <lineage>
        <taxon>Viruses</taxon>
        <taxon>Duplodnaviria</taxon>
        <taxon>Heunggongvirae</taxon>
        <taxon>Uroviricota</taxon>
        <taxon>Caudoviricetes</taxon>
        <taxon>Crassvirales</taxon>
        <taxon>Suoliviridae</taxon>
        <taxon>Loutivirinae</taxon>
        <taxon>Buchavirus</taxon>
        <taxon>Buchavirus copri</taxon>
    </lineage>
</organism>
<dbReference type="KEGG" id="vg:65130598"/>
<evidence type="ECO:0000313" key="1">
    <source>
        <dbReference type="EMBL" id="QOR56685.1"/>
    </source>
</evidence>
<dbReference type="GeneID" id="65130598"/>
<reference evidence="1 2" key="1">
    <citation type="submission" date="2020-07" db="EMBL/GenBank/DDBJ databases">
        <title>Taxonomic proposal: Crassvirales, a new order of highly abundant and diverse bacterial viruses.</title>
        <authorList>
            <person name="Shkoporov A.N."/>
            <person name="Stockdale S.R."/>
            <person name="Guerin E."/>
            <person name="Ross R.P."/>
            <person name="Hill C."/>
        </authorList>
    </citation>
    <scope>NUCLEOTIDE SEQUENCE [LARGE SCALE GENOMIC DNA]</scope>
</reference>
<keyword evidence="2" id="KW-1185">Reference proteome</keyword>
<protein>
    <submittedName>
        <fullName evidence="1">Uncharacterized protein</fullName>
    </submittedName>
</protein>